<comment type="caution">
    <text evidence="1">The sequence shown here is derived from an EMBL/GenBank/DDBJ whole genome shotgun (WGS) entry which is preliminary data.</text>
</comment>
<dbReference type="OrthoDB" id="9944262at2"/>
<name>A0A5C6EIU9_9BACT</name>
<evidence type="ECO:0000313" key="1">
    <source>
        <dbReference type="EMBL" id="TWU48992.1"/>
    </source>
</evidence>
<sequence length="111" mass="12737">MPDATLDFEVGGKVIIDGIAFYLDTVDSTRFYAASPSGIQTDERLDLVVSDAVRVFPLFLRRNPKYYQLVYGRILSVRLIGTYADKPTEYFREHVMQLDWGYVSDFLGQSR</sequence>
<protein>
    <submittedName>
        <fullName evidence="1">Uncharacterized protein</fullName>
    </submittedName>
</protein>
<accession>A0A5C6EIU9</accession>
<dbReference type="AlphaFoldDB" id="A0A5C6EIU9"/>
<evidence type="ECO:0000313" key="2">
    <source>
        <dbReference type="Proteomes" id="UP000318288"/>
    </source>
</evidence>
<organism evidence="1 2">
    <name type="scientific">Rubripirellula tenax</name>
    <dbReference type="NCBI Taxonomy" id="2528015"/>
    <lineage>
        <taxon>Bacteria</taxon>
        <taxon>Pseudomonadati</taxon>
        <taxon>Planctomycetota</taxon>
        <taxon>Planctomycetia</taxon>
        <taxon>Pirellulales</taxon>
        <taxon>Pirellulaceae</taxon>
        <taxon>Rubripirellula</taxon>
    </lineage>
</organism>
<proteinExistence type="predicted"/>
<reference evidence="1 2" key="1">
    <citation type="submission" date="2019-02" db="EMBL/GenBank/DDBJ databases">
        <title>Deep-cultivation of Planctomycetes and their phenomic and genomic characterization uncovers novel biology.</title>
        <authorList>
            <person name="Wiegand S."/>
            <person name="Jogler M."/>
            <person name="Boedeker C."/>
            <person name="Pinto D."/>
            <person name="Vollmers J."/>
            <person name="Rivas-Marin E."/>
            <person name="Kohn T."/>
            <person name="Peeters S.H."/>
            <person name="Heuer A."/>
            <person name="Rast P."/>
            <person name="Oberbeckmann S."/>
            <person name="Bunk B."/>
            <person name="Jeske O."/>
            <person name="Meyerdierks A."/>
            <person name="Storesund J.E."/>
            <person name="Kallscheuer N."/>
            <person name="Luecker S."/>
            <person name="Lage O.M."/>
            <person name="Pohl T."/>
            <person name="Merkel B.J."/>
            <person name="Hornburger P."/>
            <person name="Mueller R.-W."/>
            <person name="Bruemmer F."/>
            <person name="Labrenz M."/>
            <person name="Spormann A.M."/>
            <person name="Op Den Camp H."/>
            <person name="Overmann J."/>
            <person name="Amann R."/>
            <person name="Jetten M.S.M."/>
            <person name="Mascher T."/>
            <person name="Medema M.H."/>
            <person name="Devos D.P."/>
            <person name="Kaster A.-K."/>
            <person name="Ovreas L."/>
            <person name="Rohde M."/>
            <person name="Galperin M.Y."/>
            <person name="Jogler C."/>
        </authorList>
    </citation>
    <scope>NUCLEOTIDE SEQUENCE [LARGE SCALE GENOMIC DNA]</scope>
    <source>
        <strain evidence="1 2">Poly51</strain>
    </source>
</reference>
<dbReference type="EMBL" id="SJPW01000006">
    <property type="protein sequence ID" value="TWU48992.1"/>
    <property type="molecule type" value="Genomic_DNA"/>
</dbReference>
<dbReference type="Proteomes" id="UP000318288">
    <property type="component" value="Unassembled WGS sequence"/>
</dbReference>
<gene>
    <name evidence="1" type="ORF">Poly51_48960</name>
</gene>
<dbReference type="RefSeq" id="WP_146460598.1">
    <property type="nucleotide sequence ID" value="NZ_SJPW01000006.1"/>
</dbReference>
<keyword evidence="2" id="KW-1185">Reference proteome</keyword>